<dbReference type="AlphaFoldDB" id="A0A3N9WQH4"/>
<dbReference type="GO" id="GO:0016491">
    <property type="term" value="F:oxidoreductase activity"/>
    <property type="evidence" value="ECO:0007669"/>
    <property type="project" value="UniProtKB-KW"/>
</dbReference>
<evidence type="ECO:0000313" key="7">
    <source>
        <dbReference type="EMBL" id="RQX03010.1"/>
    </source>
</evidence>
<comment type="cofactor">
    <cofactor evidence="1">
        <name>Fe(2+)</name>
        <dbReference type="ChEBI" id="CHEBI:29033"/>
    </cofactor>
</comment>
<reference evidence="7 8" key="1">
    <citation type="submission" date="2018-05" db="EMBL/GenBank/DDBJ databases">
        <title>Micromonospora from Atacama Desert.</title>
        <authorList>
            <person name="Carro L."/>
            <person name="Goodfellow M."/>
            <person name="Klenk H.-P."/>
        </authorList>
    </citation>
    <scope>NUCLEOTIDE SEQUENCE [LARGE SCALE GENOMIC DNA]</scope>
    <source>
        <strain evidence="7 8">LB39</strain>
    </source>
</reference>
<evidence type="ECO:0000256" key="2">
    <source>
        <dbReference type="ARBA" id="ARBA00023002"/>
    </source>
</evidence>
<dbReference type="GO" id="GO:0017000">
    <property type="term" value="P:antibiotic biosynthetic process"/>
    <property type="evidence" value="ECO:0007669"/>
    <property type="project" value="UniProtKB-KW"/>
</dbReference>
<dbReference type="Pfam" id="PF02668">
    <property type="entry name" value="TauD"/>
    <property type="match status" value="1"/>
</dbReference>
<dbReference type="EMBL" id="QGSZ01000198">
    <property type="protein sequence ID" value="RQX03010.1"/>
    <property type="molecule type" value="Genomic_DNA"/>
</dbReference>
<dbReference type="InterPro" id="IPR050411">
    <property type="entry name" value="AlphaKG_dependent_hydroxylases"/>
</dbReference>
<keyword evidence="3" id="KW-0408">Iron</keyword>
<dbReference type="InterPro" id="IPR003819">
    <property type="entry name" value="TauD/TfdA-like"/>
</dbReference>
<evidence type="ECO:0000313" key="8">
    <source>
        <dbReference type="Proteomes" id="UP000282312"/>
    </source>
</evidence>
<evidence type="ECO:0000259" key="6">
    <source>
        <dbReference type="Pfam" id="PF02668"/>
    </source>
</evidence>
<feature type="region of interest" description="Disordered" evidence="5">
    <location>
        <begin position="1"/>
        <end position="34"/>
    </location>
</feature>
<dbReference type="Gene3D" id="3.60.130.10">
    <property type="entry name" value="Clavaminate synthase-like"/>
    <property type="match status" value="1"/>
</dbReference>
<evidence type="ECO:0000256" key="3">
    <source>
        <dbReference type="ARBA" id="ARBA00023004"/>
    </source>
</evidence>
<keyword evidence="2" id="KW-0560">Oxidoreductase</keyword>
<keyword evidence="4" id="KW-0045">Antibiotic biosynthesis</keyword>
<evidence type="ECO:0000256" key="5">
    <source>
        <dbReference type="SAM" id="MobiDB-lite"/>
    </source>
</evidence>
<evidence type="ECO:0000256" key="1">
    <source>
        <dbReference type="ARBA" id="ARBA00001954"/>
    </source>
</evidence>
<feature type="compositionally biased region" description="Basic residues" evidence="5">
    <location>
        <begin position="12"/>
        <end position="27"/>
    </location>
</feature>
<evidence type="ECO:0000256" key="4">
    <source>
        <dbReference type="ARBA" id="ARBA00023194"/>
    </source>
</evidence>
<accession>A0A3N9WQH4</accession>
<dbReference type="Proteomes" id="UP000282312">
    <property type="component" value="Unassembled WGS sequence"/>
</dbReference>
<proteinExistence type="predicted"/>
<dbReference type="SUPFAM" id="SSF51197">
    <property type="entry name" value="Clavaminate synthase-like"/>
    <property type="match status" value="1"/>
</dbReference>
<dbReference type="InterPro" id="IPR042098">
    <property type="entry name" value="TauD-like_sf"/>
</dbReference>
<organism evidence="7 8">
    <name type="scientific">Micromonospora inaquosa</name>
    <dbReference type="NCBI Taxonomy" id="2203716"/>
    <lineage>
        <taxon>Bacteria</taxon>
        <taxon>Bacillati</taxon>
        <taxon>Actinomycetota</taxon>
        <taxon>Actinomycetes</taxon>
        <taxon>Micromonosporales</taxon>
        <taxon>Micromonosporaceae</taxon>
        <taxon>Micromonospora</taxon>
    </lineage>
</organism>
<comment type="caution">
    <text evidence="7">The sequence shown here is derived from an EMBL/GenBank/DDBJ whole genome shotgun (WGS) entry which is preliminary data.</text>
</comment>
<dbReference type="PANTHER" id="PTHR10696:SF56">
    <property type="entry name" value="TAUD_TFDA-LIKE DOMAIN-CONTAINING PROTEIN"/>
    <property type="match status" value="1"/>
</dbReference>
<feature type="domain" description="TauD/TfdA-like" evidence="6">
    <location>
        <begin position="61"/>
        <end position="297"/>
    </location>
</feature>
<sequence length="306" mass="33865">MLRRPSGAGRSRTPRRLERRRGLRTRARRDPMNEEMMMAENTLTDSGFGTVLTSPPGETVEELARRSQEAALTSGVALTRGLDFTENAFQRLVHLLGQTVDHKFGEGQADLLLLNASRDVGKVVTGRGPLPLHTDGLLVGEQVDLIVLYAKDFADEPGSGETTVCDQLAAWREIPAHLGKVVADGRLEYLVEERGYFPQVPADWYEIPTTRDYGRVRSLNLALGFPPDVPQGWQVRVAGVSADDSAAFFAELSAHLHSPRYLYQHRWQTGDLLVIDNQRTLHGRTAIGSDGVRLLYRGQVTLPTTA</sequence>
<gene>
    <name evidence="7" type="ORF">DLJ59_13710</name>
</gene>
<name>A0A3N9WQH4_9ACTN</name>
<protein>
    <recommendedName>
        <fullName evidence="6">TauD/TfdA-like domain-containing protein</fullName>
    </recommendedName>
</protein>
<dbReference type="PANTHER" id="PTHR10696">
    <property type="entry name" value="GAMMA-BUTYROBETAINE HYDROXYLASE-RELATED"/>
    <property type="match status" value="1"/>
</dbReference>
<keyword evidence="8" id="KW-1185">Reference proteome</keyword>